<dbReference type="EMBL" id="CP063231">
    <property type="protein sequence ID" value="URL58339.1"/>
    <property type="molecule type" value="Genomic_DNA"/>
</dbReference>
<reference evidence="2" key="1">
    <citation type="submission" date="2020-10" db="EMBL/GenBank/DDBJ databases">
        <title>Whole-genome sequence of Luteibacter sp. EIF3.</title>
        <authorList>
            <person name="Friedrich I."/>
            <person name="Hertel R."/>
            <person name="Daniel R."/>
        </authorList>
    </citation>
    <scope>NUCLEOTIDE SEQUENCE</scope>
    <source>
        <strain evidence="2">EIF3</strain>
    </source>
</reference>
<name>A0ABY4T234_9GAMM</name>
<organism evidence="2 3">
    <name type="scientific">Luteibacter flocculans</name>
    <dbReference type="NCBI Taxonomy" id="2780091"/>
    <lineage>
        <taxon>Bacteria</taxon>
        <taxon>Pseudomonadati</taxon>
        <taxon>Pseudomonadota</taxon>
        <taxon>Gammaproteobacteria</taxon>
        <taxon>Lysobacterales</taxon>
        <taxon>Rhodanobacteraceae</taxon>
        <taxon>Luteibacter</taxon>
    </lineage>
</organism>
<protein>
    <recommendedName>
        <fullName evidence="4">Polymer-forming cytoskeletal protein</fullName>
    </recommendedName>
</protein>
<feature type="signal peptide" evidence="1">
    <location>
        <begin position="1"/>
        <end position="20"/>
    </location>
</feature>
<gene>
    <name evidence="2" type="ORF">IM816_17385</name>
</gene>
<keyword evidence="3" id="KW-1185">Reference proteome</keyword>
<feature type="chain" id="PRO_5047350941" description="Polymer-forming cytoskeletal protein" evidence="1">
    <location>
        <begin position="21"/>
        <end position="215"/>
    </location>
</feature>
<dbReference type="Proteomes" id="UP001056681">
    <property type="component" value="Chromosome"/>
</dbReference>
<keyword evidence="1" id="KW-0732">Signal</keyword>
<evidence type="ECO:0008006" key="4">
    <source>
        <dbReference type="Google" id="ProtNLM"/>
    </source>
</evidence>
<sequence>MRRTLLSLLIALSVSGAVMADDDISKVNGTASVEDGQHAGDVHTVNGSVRIGARAVVQRATTVNGSVELGDAAAASTVKTVNGAVRLHEKSRANEVETVNGRVELARGAEVTGHLSNVNGDINLDGAHVGGGIETVNADITVGDGSRIEGGILVKKPSSSWFHENNRLPKIVIGPHAVVQGSLTFERPVELYVSDSATVGKIEGATAKTFAGASP</sequence>
<evidence type="ECO:0000256" key="1">
    <source>
        <dbReference type="SAM" id="SignalP"/>
    </source>
</evidence>
<dbReference type="RefSeq" id="WP_250339060.1">
    <property type="nucleotide sequence ID" value="NZ_CP063231.1"/>
</dbReference>
<evidence type="ECO:0000313" key="3">
    <source>
        <dbReference type="Proteomes" id="UP001056681"/>
    </source>
</evidence>
<proteinExistence type="predicted"/>
<accession>A0ABY4T234</accession>
<evidence type="ECO:0000313" key="2">
    <source>
        <dbReference type="EMBL" id="URL58339.1"/>
    </source>
</evidence>